<evidence type="ECO:0000313" key="3">
    <source>
        <dbReference type="Proteomes" id="UP000318815"/>
    </source>
</evidence>
<dbReference type="Proteomes" id="UP000318815">
    <property type="component" value="Unassembled WGS sequence"/>
</dbReference>
<proteinExistence type="predicted"/>
<feature type="transmembrane region" description="Helical" evidence="1">
    <location>
        <begin position="353"/>
        <end position="371"/>
    </location>
</feature>
<keyword evidence="1" id="KW-0812">Transmembrane</keyword>
<dbReference type="PANTHER" id="PTHR37826:SF3">
    <property type="entry name" value="J DOMAIN-CONTAINING PROTEIN"/>
    <property type="match status" value="1"/>
</dbReference>
<dbReference type="OrthoDB" id="3182597at2"/>
<accession>A0A5C6LYQ8</accession>
<dbReference type="PANTHER" id="PTHR37826">
    <property type="entry name" value="FLOTILLIN BAND_7_5 DOMAIN PROTEIN"/>
    <property type="match status" value="1"/>
</dbReference>
<keyword evidence="3" id="KW-1185">Reference proteome</keyword>
<dbReference type="RefSeq" id="WP_146302975.1">
    <property type="nucleotide sequence ID" value="NZ_VOHS01000001.1"/>
</dbReference>
<protein>
    <recommendedName>
        <fullName evidence="4">Zinc finger domain-containing protein, LSD1 subclass</fullName>
    </recommendedName>
</protein>
<keyword evidence="1" id="KW-1133">Transmembrane helix</keyword>
<evidence type="ECO:0000256" key="1">
    <source>
        <dbReference type="SAM" id="Phobius"/>
    </source>
</evidence>
<dbReference type="NCBIfam" id="TIGR01053">
    <property type="entry name" value="LSD1"/>
    <property type="match status" value="1"/>
</dbReference>
<organism evidence="2 3">
    <name type="scientific">Chitinophaga pinensis</name>
    <dbReference type="NCBI Taxonomy" id="79329"/>
    <lineage>
        <taxon>Bacteria</taxon>
        <taxon>Pseudomonadati</taxon>
        <taxon>Bacteroidota</taxon>
        <taxon>Chitinophagia</taxon>
        <taxon>Chitinophagales</taxon>
        <taxon>Chitinophagaceae</taxon>
        <taxon>Chitinophaga</taxon>
    </lineage>
</organism>
<reference evidence="2 3" key="1">
    <citation type="submission" date="2019-08" db="EMBL/GenBank/DDBJ databases">
        <title>Whole genome sequencing of chitin degrading bacteria Chitinophaga pinensis YS16.</title>
        <authorList>
            <person name="Singh R.P."/>
            <person name="Manchanda G."/>
            <person name="Maurya I.K."/>
            <person name="Joshi N.K."/>
            <person name="Srivastava A.K."/>
        </authorList>
    </citation>
    <scope>NUCLEOTIDE SEQUENCE [LARGE SCALE GENOMIC DNA]</scope>
    <source>
        <strain evidence="2 3">YS-16</strain>
    </source>
</reference>
<dbReference type="EMBL" id="VOHS01000001">
    <property type="protein sequence ID" value="TWW02391.1"/>
    <property type="molecule type" value="Genomic_DNA"/>
</dbReference>
<evidence type="ECO:0000313" key="2">
    <source>
        <dbReference type="EMBL" id="TWW02391.1"/>
    </source>
</evidence>
<name>A0A5C6LYQ8_9BACT</name>
<evidence type="ECO:0008006" key="4">
    <source>
        <dbReference type="Google" id="ProtNLM"/>
    </source>
</evidence>
<sequence length="373" mass="42426">MDPYSQAEQSAALNTSLQCNSCGATLHYAPGTHQLKCTYCGSTNEIVQENTGPVVSVDYDSFIHSTNSLSAQRTAKVVSCKNCGASTTLLAEVNSENCTFCASPLVISDAESKQIVRPHYILPFAITQQQAATNFQTWMKKLWFAPSDLAQLVTGHASQLRGMYLPHWTYDADAKTEYDGRRGDYYYETEYYTETVNGREEQRSRQVRHTRWHSVSGTVYNEFNDIFVIASASLPRKVAERLEPWHMQALVHYNEQYVSGFRSELYQVSPEDGLEQAKLIMRNIIEQTIRRDIGGDEQRIEEYYDTYRNIALKYLLLPVWISAYKYNNKIYHFTVNASTGEVVGERPYSGTKIALLVIAIIAVVIFILYLSKQ</sequence>
<keyword evidence="1" id="KW-0472">Membrane</keyword>
<comment type="caution">
    <text evidence="2">The sequence shown here is derived from an EMBL/GenBank/DDBJ whole genome shotgun (WGS) entry which is preliminary data.</text>
</comment>
<gene>
    <name evidence="2" type="ORF">FEF09_00865</name>
</gene>
<dbReference type="AlphaFoldDB" id="A0A5C6LYQ8"/>